<evidence type="ECO:0000256" key="2">
    <source>
        <dbReference type="ARBA" id="ARBA00022723"/>
    </source>
</evidence>
<proteinExistence type="predicted"/>
<dbReference type="GeneID" id="59320042"/>
<dbReference type="CDD" id="cd04666">
    <property type="entry name" value="NUDIX_DIPP2_like_Nudt4"/>
    <property type="match status" value="1"/>
</dbReference>
<dbReference type="GO" id="GO:1901907">
    <property type="term" value="P:diadenosine pentaphosphate catabolic process"/>
    <property type="evidence" value="ECO:0007669"/>
    <property type="project" value="TreeGrafter"/>
</dbReference>
<evidence type="ECO:0000256" key="5">
    <source>
        <dbReference type="SAM" id="MobiDB-lite"/>
    </source>
</evidence>
<keyword evidence="8" id="KW-1185">Reference proteome</keyword>
<dbReference type="Proteomes" id="UP000547976">
    <property type="component" value="Unassembled WGS sequence"/>
</dbReference>
<dbReference type="InterPro" id="IPR015797">
    <property type="entry name" value="NUDIX_hydrolase-like_dom_sf"/>
</dbReference>
<dbReference type="Pfam" id="PF00293">
    <property type="entry name" value="NUDIX"/>
    <property type="match status" value="1"/>
</dbReference>
<evidence type="ECO:0000259" key="6">
    <source>
        <dbReference type="PROSITE" id="PS51462"/>
    </source>
</evidence>
<dbReference type="GO" id="GO:0005737">
    <property type="term" value="C:cytoplasm"/>
    <property type="evidence" value="ECO:0007669"/>
    <property type="project" value="TreeGrafter"/>
</dbReference>
<dbReference type="GO" id="GO:0034432">
    <property type="term" value="F:bis(5'-adenosyl)-pentaphosphatase activity"/>
    <property type="evidence" value="ECO:0007669"/>
    <property type="project" value="TreeGrafter"/>
</dbReference>
<dbReference type="GO" id="GO:0000298">
    <property type="term" value="F:endopolyphosphatase activity"/>
    <property type="evidence" value="ECO:0007669"/>
    <property type="project" value="TreeGrafter"/>
</dbReference>
<dbReference type="InterPro" id="IPR047198">
    <property type="entry name" value="DDP-like_NUDIX"/>
</dbReference>
<dbReference type="GO" id="GO:0008486">
    <property type="term" value="F:diphosphoinositol-polyphosphate diphosphatase activity"/>
    <property type="evidence" value="ECO:0007669"/>
    <property type="project" value="TreeGrafter"/>
</dbReference>
<dbReference type="PROSITE" id="PS00893">
    <property type="entry name" value="NUDIX_BOX"/>
    <property type="match status" value="1"/>
</dbReference>
<feature type="region of interest" description="Disordered" evidence="5">
    <location>
        <begin position="238"/>
        <end position="277"/>
    </location>
</feature>
<dbReference type="AlphaFoldDB" id="A0A8H5QDX0"/>
<sequence length="414" mass="46498">MTSIIIPISNQSLPRIGRPSESSPQFHTPRFSDSLLQGATAHHPPRYLTVWPGKSRPKAHCKHYITVGEDPAFPLRVQSLSSLLEEDLSAERPVLPVPTRPPTNLSQTKPSSLQSGLFCSVTQLFGASGLSPTKNQSTSTFWRRPRPFLFFILTSLDHKTFTNYSLFDNDASQGSLKATHPPIAGSRLSLFLDPGVNIRSPPLPPRTFEAFLLTPSPFEIHEHLCFCSRCTKFPDIPPNSRHSPPQLPTKKMSSSASGDSGGGRSMESRVGRSKQRYNTKGERLVAGIVPLTPDQNFVLLIQSTRRKGWVLPKGGWESDETCQEAAEREAWEEAGITVQITYDLGDIDEKRAPKSSKDRSRYHFFEGTVTSEYDDWPESHKRERQWFTFAQAWEALSTRPELQEALQRSTVNRQ</sequence>
<dbReference type="GO" id="GO:0046872">
    <property type="term" value="F:metal ion binding"/>
    <property type="evidence" value="ECO:0007669"/>
    <property type="project" value="UniProtKB-KW"/>
</dbReference>
<name>A0A8H5QDX0_GIBSU</name>
<dbReference type="GO" id="GO:1901911">
    <property type="term" value="P:adenosine 5'-(hexahydrogen pentaphosphate) catabolic process"/>
    <property type="evidence" value="ECO:0007669"/>
    <property type="project" value="TreeGrafter"/>
</dbReference>
<protein>
    <submittedName>
        <fullName evidence="7">Nudix family</fullName>
    </submittedName>
</protein>
<gene>
    <name evidence="7" type="ORF">FSUBG_706</name>
</gene>
<keyword evidence="3" id="KW-0378">Hydrolase</keyword>
<evidence type="ECO:0000256" key="1">
    <source>
        <dbReference type="ARBA" id="ARBA00001946"/>
    </source>
</evidence>
<dbReference type="Gene3D" id="3.90.79.10">
    <property type="entry name" value="Nucleoside Triphosphate Pyrophosphohydrolase"/>
    <property type="match status" value="1"/>
</dbReference>
<dbReference type="EMBL" id="JAAOAV010000003">
    <property type="protein sequence ID" value="KAF5613497.1"/>
    <property type="molecule type" value="Genomic_DNA"/>
</dbReference>
<dbReference type="SUPFAM" id="SSF55811">
    <property type="entry name" value="Nudix"/>
    <property type="match status" value="1"/>
</dbReference>
<dbReference type="RefSeq" id="XP_036543722.1">
    <property type="nucleotide sequence ID" value="XM_036685324.1"/>
</dbReference>
<organism evidence="7 8">
    <name type="scientific">Gibberella subglutinans</name>
    <name type="common">Fusarium subglutinans</name>
    <dbReference type="NCBI Taxonomy" id="42677"/>
    <lineage>
        <taxon>Eukaryota</taxon>
        <taxon>Fungi</taxon>
        <taxon>Dikarya</taxon>
        <taxon>Ascomycota</taxon>
        <taxon>Pezizomycotina</taxon>
        <taxon>Sordariomycetes</taxon>
        <taxon>Hypocreomycetidae</taxon>
        <taxon>Hypocreales</taxon>
        <taxon>Nectriaceae</taxon>
        <taxon>Fusarium</taxon>
        <taxon>Fusarium fujikuroi species complex</taxon>
    </lineage>
</organism>
<dbReference type="GO" id="GO:0034431">
    <property type="term" value="F:bis(5'-adenosyl)-hexaphosphatase activity"/>
    <property type="evidence" value="ECO:0007669"/>
    <property type="project" value="TreeGrafter"/>
</dbReference>
<evidence type="ECO:0000313" key="8">
    <source>
        <dbReference type="Proteomes" id="UP000547976"/>
    </source>
</evidence>
<evidence type="ECO:0000313" key="7">
    <source>
        <dbReference type="EMBL" id="KAF5613497.1"/>
    </source>
</evidence>
<evidence type="ECO:0000256" key="4">
    <source>
        <dbReference type="ARBA" id="ARBA00022842"/>
    </source>
</evidence>
<dbReference type="PANTHER" id="PTHR12629:SF0">
    <property type="entry name" value="DIPHOSPHOINOSITOL-POLYPHOSPHATE DIPHOSPHATASE"/>
    <property type="match status" value="1"/>
</dbReference>
<keyword evidence="2" id="KW-0479">Metal-binding</keyword>
<dbReference type="PANTHER" id="PTHR12629">
    <property type="entry name" value="DIPHOSPHOINOSITOL POLYPHOSPHATE PHOSPHOHYDROLASE"/>
    <property type="match status" value="1"/>
</dbReference>
<keyword evidence="4" id="KW-0460">Magnesium</keyword>
<dbReference type="GO" id="GO:1901909">
    <property type="term" value="P:diadenosine hexaphosphate catabolic process"/>
    <property type="evidence" value="ECO:0007669"/>
    <property type="project" value="TreeGrafter"/>
</dbReference>
<dbReference type="InterPro" id="IPR000086">
    <property type="entry name" value="NUDIX_hydrolase_dom"/>
</dbReference>
<comment type="caution">
    <text evidence="7">The sequence shown here is derived from an EMBL/GenBank/DDBJ whole genome shotgun (WGS) entry which is preliminary data.</text>
</comment>
<dbReference type="GO" id="GO:0071543">
    <property type="term" value="P:diphosphoinositol polyphosphate metabolic process"/>
    <property type="evidence" value="ECO:0007669"/>
    <property type="project" value="TreeGrafter"/>
</dbReference>
<dbReference type="GO" id="GO:0005634">
    <property type="term" value="C:nucleus"/>
    <property type="evidence" value="ECO:0007669"/>
    <property type="project" value="TreeGrafter"/>
</dbReference>
<reference evidence="7 8" key="1">
    <citation type="submission" date="2020-05" db="EMBL/GenBank/DDBJ databases">
        <title>Identification and distribution of gene clusters putatively required for synthesis of sphingolipid metabolism inhibitors in phylogenetically diverse species of the filamentous fungus Fusarium.</title>
        <authorList>
            <person name="Kim H.-S."/>
            <person name="Busman M."/>
            <person name="Brown D.W."/>
            <person name="Divon H."/>
            <person name="Uhlig S."/>
            <person name="Proctor R.H."/>
        </authorList>
    </citation>
    <scope>NUCLEOTIDE SEQUENCE [LARGE SCALE GENOMIC DNA]</scope>
    <source>
        <strain evidence="7 8">NRRL 66333</strain>
    </source>
</reference>
<feature type="domain" description="Nudix hydrolase" evidence="6">
    <location>
        <begin position="281"/>
        <end position="410"/>
    </location>
</feature>
<comment type="cofactor">
    <cofactor evidence="1">
        <name>Mg(2+)</name>
        <dbReference type="ChEBI" id="CHEBI:18420"/>
    </cofactor>
</comment>
<dbReference type="OrthoDB" id="2011998at2759"/>
<evidence type="ECO:0000256" key="3">
    <source>
        <dbReference type="ARBA" id="ARBA00022801"/>
    </source>
</evidence>
<accession>A0A8H5QDX0</accession>
<dbReference type="PROSITE" id="PS51462">
    <property type="entry name" value="NUDIX"/>
    <property type="match status" value="1"/>
</dbReference>
<dbReference type="InterPro" id="IPR020084">
    <property type="entry name" value="NUDIX_hydrolase_CS"/>
</dbReference>